<dbReference type="NCBIfam" id="NF037970">
    <property type="entry name" value="vanZ_1"/>
    <property type="match status" value="1"/>
</dbReference>
<name>A0A7C3ZCI2_9BACT</name>
<feature type="domain" description="VanZ-like" evidence="2">
    <location>
        <begin position="36"/>
        <end position="136"/>
    </location>
</feature>
<comment type="caution">
    <text evidence="3">The sequence shown here is derived from an EMBL/GenBank/DDBJ whole genome shotgun (WGS) entry which is preliminary data.</text>
</comment>
<reference evidence="3" key="1">
    <citation type="journal article" date="2020" name="mSystems">
        <title>Genome- and Community-Level Interaction Insights into Carbon Utilization and Element Cycling Functions of Hydrothermarchaeota in Hydrothermal Sediment.</title>
        <authorList>
            <person name="Zhou Z."/>
            <person name="Liu Y."/>
            <person name="Xu W."/>
            <person name="Pan J."/>
            <person name="Luo Z.H."/>
            <person name="Li M."/>
        </authorList>
    </citation>
    <scope>NUCLEOTIDE SEQUENCE [LARGE SCALE GENOMIC DNA]</scope>
    <source>
        <strain evidence="3">SpSt-897</strain>
    </source>
</reference>
<sequence>MANSLFWRYWAPPIFWALVIMALSGDLGSGPKSFSIVNWVLSWFVTLRPDTLSTINFYVRKVLHVVFYGVLAVLWLRALTASHPGRAVTNKILALALCLAVALTDEGHQYVVGSRTASWFDVGLDLSGGVVFLSLALGFTKRK</sequence>
<feature type="transmembrane region" description="Helical" evidence="1">
    <location>
        <begin position="7"/>
        <end position="25"/>
    </location>
</feature>
<evidence type="ECO:0000256" key="1">
    <source>
        <dbReference type="SAM" id="Phobius"/>
    </source>
</evidence>
<feature type="transmembrane region" description="Helical" evidence="1">
    <location>
        <begin position="117"/>
        <end position="139"/>
    </location>
</feature>
<dbReference type="EMBL" id="DTMF01000266">
    <property type="protein sequence ID" value="HGF34892.1"/>
    <property type="molecule type" value="Genomic_DNA"/>
</dbReference>
<accession>A0A7C3ZCI2</accession>
<dbReference type="InterPro" id="IPR006976">
    <property type="entry name" value="VanZ-like"/>
</dbReference>
<evidence type="ECO:0000313" key="3">
    <source>
        <dbReference type="EMBL" id="HGF34892.1"/>
    </source>
</evidence>
<organism evidence="3">
    <name type="scientific">Desulfobacca acetoxidans</name>
    <dbReference type="NCBI Taxonomy" id="60893"/>
    <lineage>
        <taxon>Bacteria</taxon>
        <taxon>Pseudomonadati</taxon>
        <taxon>Thermodesulfobacteriota</taxon>
        <taxon>Desulfobaccia</taxon>
        <taxon>Desulfobaccales</taxon>
        <taxon>Desulfobaccaceae</taxon>
        <taxon>Desulfobacca</taxon>
    </lineage>
</organism>
<evidence type="ECO:0000259" key="2">
    <source>
        <dbReference type="Pfam" id="PF04892"/>
    </source>
</evidence>
<keyword evidence="1" id="KW-1133">Transmembrane helix</keyword>
<gene>
    <name evidence="3" type="ORF">ENW96_10985</name>
</gene>
<protein>
    <recommendedName>
        <fullName evidence="2">VanZ-like domain-containing protein</fullName>
    </recommendedName>
</protein>
<keyword evidence="1" id="KW-0472">Membrane</keyword>
<proteinExistence type="predicted"/>
<dbReference type="AlphaFoldDB" id="A0A7C3ZCI2"/>
<feature type="transmembrane region" description="Helical" evidence="1">
    <location>
        <begin position="92"/>
        <end position="111"/>
    </location>
</feature>
<feature type="transmembrane region" description="Helical" evidence="1">
    <location>
        <begin position="62"/>
        <end position="80"/>
    </location>
</feature>
<dbReference type="Pfam" id="PF04892">
    <property type="entry name" value="VanZ"/>
    <property type="match status" value="1"/>
</dbReference>
<keyword evidence="1" id="KW-0812">Transmembrane</keyword>